<sequence length="181" mass="20858">MIQASPAAGQRRQKSKYEHASEQRRLHVALYLSGVVDDAERQYHWAFLVGPKVEKEDDVPGMRYHVKNTIVDGEVRWVYEELDIRNVRMTNTLLARFAIAKVQDEKRLVEILRSIPVIQENPSWRCRTLAVGTAVLDWQKIEPAARKFVEGKKAAGRHNDVNQMQQARPTFDLIQGREVSP</sequence>
<evidence type="ECO:0000256" key="1">
    <source>
        <dbReference type="SAM" id="MobiDB-lite"/>
    </source>
</evidence>
<dbReference type="Proteomes" id="UP000799539">
    <property type="component" value="Unassembled WGS sequence"/>
</dbReference>
<protein>
    <submittedName>
        <fullName evidence="2">Uncharacterized protein</fullName>
    </submittedName>
</protein>
<gene>
    <name evidence="2" type="ORF">CERZMDRAFT_115308</name>
</gene>
<organism evidence="2 3">
    <name type="scientific">Cercospora zeae-maydis SCOH1-5</name>
    <dbReference type="NCBI Taxonomy" id="717836"/>
    <lineage>
        <taxon>Eukaryota</taxon>
        <taxon>Fungi</taxon>
        <taxon>Dikarya</taxon>
        <taxon>Ascomycota</taxon>
        <taxon>Pezizomycotina</taxon>
        <taxon>Dothideomycetes</taxon>
        <taxon>Dothideomycetidae</taxon>
        <taxon>Mycosphaerellales</taxon>
        <taxon>Mycosphaerellaceae</taxon>
        <taxon>Cercospora</taxon>
    </lineage>
</organism>
<dbReference type="EMBL" id="ML992705">
    <property type="protein sequence ID" value="KAF2207314.1"/>
    <property type="molecule type" value="Genomic_DNA"/>
</dbReference>
<name>A0A6A6F1Y9_9PEZI</name>
<proteinExistence type="predicted"/>
<evidence type="ECO:0000313" key="2">
    <source>
        <dbReference type="EMBL" id="KAF2207314.1"/>
    </source>
</evidence>
<accession>A0A6A6F1Y9</accession>
<dbReference type="InterPro" id="IPR054208">
    <property type="entry name" value="DUF6914"/>
</dbReference>
<feature type="region of interest" description="Disordered" evidence="1">
    <location>
        <begin position="1"/>
        <end position="20"/>
    </location>
</feature>
<evidence type="ECO:0000313" key="3">
    <source>
        <dbReference type="Proteomes" id="UP000799539"/>
    </source>
</evidence>
<dbReference type="AlphaFoldDB" id="A0A6A6F1Y9"/>
<dbReference type="Pfam" id="PF21858">
    <property type="entry name" value="DUF6914"/>
    <property type="match status" value="1"/>
</dbReference>
<dbReference type="OrthoDB" id="2679825at2759"/>
<keyword evidence="3" id="KW-1185">Reference proteome</keyword>
<reference evidence="2" key="1">
    <citation type="journal article" date="2020" name="Stud. Mycol.">
        <title>101 Dothideomycetes genomes: a test case for predicting lifestyles and emergence of pathogens.</title>
        <authorList>
            <person name="Haridas S."/>
            <person name="Albert R."/>
            <person name="Binder M."/>
            <person name="Bloem J."/>
            <person name="Labutti K."/>
            <person name="Salamov A."/>
            <person name="Andreopoulos B."/>
            <person name="Baker S."/>
            <person name="Barry K."/>
            <person name="Bills G."/>
            <person name="Bluhm B."/>
            <person name="Cannon C."/>
            <person name="Castanera R."/>
            <person name="Culley D."/>
            <person name="Daum C."/>
            <person name="Ezra D."/>
            <person name="Gonzalez J."/>
            <person name="Henrissat B."/>
            <person name="Kuo A."/>
            <person name="Liang C."/>
            <person name="Lipzen A."/>
            <person name="Lutzoni F."/>
            <person name="Magnuson J."/>
            <person name="Mondo S."/>
            <person name="Nolan M."/>
            <person name="Ohm R."/>
            <person name="Pangilinan J."/>
            <person name="Park H.-J."/>
            <person name="Ramirez L."/>
            <person name="Alfaro M."/>
            <person name="Sun H."/>
            <person name="Tritt A."/>
            <person name="Yoshinaga Y."/>
            <person name="Zwiers L.-H."/>
            <person name="Turgeon B."/>
            <person name="Goodwin S."/>
            <person name="Spatafora J."/>
            <person name="Crous P."/>
            <person name="Grigoriev I."/>
        </authorList>
    </citation>
    <scope>NUCLEOTIDE SEQUENCE</scope>
    <source>
        <strain evidence="2">SCOH1-5</strain>
    </source>
</reference>